<dbReference type="Proteomes" id="UP000433577">
    <property type="component" value="Plasmid p1"/>
</dbReference>
<sequence length="188" mass="20542">MALAETFSHIWDCLRDATHAQSPLNTVQLATLGLDGSPNVRTVLLREANERASTLCIHTDIRSIKVAELKADPRVAIVAMDAHRGLQIRTRGIAGATPGDTNAWQSSGDRNLVQYRTTLPPGTPVDTPRDALAGAREKRGPADGLEHFCVVAVRLTEIDWLDLSVGEKPVRARYIMRDGAWDGTWTVP</sequence>
<dbReference type="RefSeq" id="WP_158959029.1">
    <property type="nucleotide sequence ID" value="NZ_CP046917.1"/>
</dbReference>
<proteinExistence type="predicted"/>
<reference evidence="2 3" key="1">
    <citation type="submission" date="2019-12" db="EMBL/GenBank/DDBJ databases">
        <title>Paraburkholderia acidiphila 7Q-K02 sp. nov and Paraburkholderia acidisoli DHF22 sp. nov., two strains isolated from forest soil.</title>
        <authorList>
            <person name="Gao Z."/>
            <person name="Qiu L."/>
        </authorList>
    </citation>
    <scope>NUCLEOTIDE SEQUENCE [LARGE SCALE GENOMIC DNA]</scope>
    <source>
        <strain evidence="2 3">DHF22</strain>
        <plasmid evidence="2 3">p1</plasmid>
    </source>
</reference>
<accession>A0A7Z2JIM9</accession>
<name>A0A7Z2JIM9_9BURK</name>
<dbReference type="PANTHER" id="PTHR28243:SF1">
    <property type="entry name" value="PYRIDOXAMINE 5'-PHOSPHATE OXIDASE ALR4036 FAMILY FMN-BINDING DOMAIN-CONTAINING PROTEIN"/>
    <property type="match status" value="1"/>
</dbReference>
<dbReference type="EMBL" id="CP046917">
    <property type="protein sequence ID" value="QGZ67072.1"/>
    <property type="molecule type" value="Genomic_DNA"/>
</dbReference>
<organism evidence="2 3">
    <name type="scientific">Paraburkholderia acidisoli</name>
    <dbReference type="NCBI Taxonomy" id="2571748"/>
    <lineage>
        <taxon>Bacteria</taxon>
        <taxon>Pseudomonadati</taxon>
        <taxon>Pseudomonadota</taxon>
        <taxon>Betaproteobacteria</taxon>
        <taxon>Burkholderiales</taxon>
        <taxon>Burkholderiaceae</taxon>
        <taxon>Paraburkholderia</taxon>
    </lineage>
</organism>
<keyword evidence="3" id="KW-1185">Reference proteome</keyword>
<dbReference type="OrthoDB" id="9152543at2"/>
<geneLocation type="plasmid" evidence="2 3">
    <name>p1</name>
</geneLocation>
<gene>
    <name evidence="2" type="ORF">FAZ98_35180</name>
</gene>
<dbReference type="InterPro" id="IPR012349">
    <property type="entry name" value="Split_barrel_FMN-bd"/>
</dbReference>
<keyword evidence="2" id="KW-0614">Plasmid</keyword>
<dbReference type="AlphaFoldDB" id="A0A7Z2JIM9"/>
<dbReference type="KEGG" id="pacs:FAZ98_35180"/>
<feature type="domain" description="Pyridoxamine 5'-phosphate oxidase Alr4036 family FMN-binding" evidence="1">
    <location>
        <begin position="16"/>
        <end position="94"/>
    </location>
</feature>
<evidence type="ECO:0000259" key="1">
    <source>
        <dbReference type="Pfam" id="PF12766"/>
    </source>
</evidence>
<dbReference type="PANTHER" id="PTHR28243">
    <property type="entry name" value="AGL049CP"/>
    <property type="match status" value="1"/>
</dbReference>
<dbReference type="SUPFAM" id="SSF50475">
    <property type="entry name" value="FMN-binding split barrel"/>
    <property type="match status" value="1"/>
</dbReference>
<dbReference type="Gene3D" id="2.30.110.10">
    <property type="entry name" value="Electron Transport, Fmn-binding Protein, Chain A"/>
    <property type="match status" value="1"/>
</dbReference>
<dbReference type="InterPro" id="IPR024624">
    <property type="entry name" value="Pyridox_Oxase_Alr4036_FMN-bd"/>
</dbReference>
<evidence type="ECO:0000313" key="3">
    <source>
        <dbReference type="Proteomes" id="UP000433577"/>
    </source>
</evidence>
<evidence type="ECO:0000313" key="2">
    <source>
        <dbReference type="EMBL" id="QGZ67072.1"/>
    </source>
</evidence>
<dbReference type="Pfam" id="PF12766">
    <property type="entry name" value="Pyridox_oxase_2"/>
    <property type="match status" value="1"/>
</dbReference>
<dbReference type="GO" id="GO:0010181">
    <property type="term" value="F:FMN binding"/>
    <property type="evidence" value="ECO:0007669"/>
    <property type="project" value="InterPro"/>
</dbReference>
<protein>
    <submittedName>
        <fullName evidence="2">Pyridoxamine 5'-phosphate oxidase</fullName>
    </submittedName>
</protein>